<feature type="domain" description="Protein FecR C-terminal" evidence="3">
    <location>
        <begin position="250"/>
        <end position="318"/>
    </location>
</feature>
<feature type="transmembrane region" description="Helical" evidence="1">
    <location>
        <begin position="78"/>
        <end position="102"/>
    </location>
</feature>
<dbReference type="Proteomes" id="UP000266441">
    <property type="component" value="Unassembled WGS sequence"/>
</dbReference>
<keyword evidence="1" id="KW-0812">Transmembrane</keyword>
<dbReference type="OrthoDB" id="1098987at2"/>
<dbReference type="Gene3D" id="3.55.50.30">
    <property type="match status" value="1"/>
</dbReference>
<name>A0A399CVL3_9BACT</name>
<keyword evidence="5" id="KW-1185">Reference proteome</keyword>
<feature type="domain" description="FecR protein" evidence="2">
    <location>
        <begin position="112"/>
        <end position="207"/>
    </location>
</feature>
<evidence type="ECO:0000313" key="4">
    <source>
        <dbReference type="EMBL" id="RIH63048.1"/>
    </source>
</evidence>
<proteinExistence type="predicted"/>
<accession>A0A399CVL3</accession>
<keyword evidence="1" id="KW-1133">Transmembrane helix</keyword>
<dbReference type="AlphaFoldDB" id="A0A399CVL3"/>
<dbReference type="Gene3D" id="2.60.120.1440">
    <property type="match status" value="1"/>
</dbReference>
<evidence type="ECO:0000259" key="2">
    <source>
        <dbReference type="Pfam" id="PF04773"/>
    </source>
</evidence>
<dbReference type="Pfam" id="PF04773">
    <property type="entry name" value="FecR"/>
    <property type="match status" value="1"/>
</dbReference>
<dbReference type="PANTHER" id="PTHR30273">
    <property type="entry name" value="PERIPLASMIC SIGNAL SENSOR AND SIGMA FACTOR ACTIVATOR FECR-RELATED"/>
    <property type="match status" value="1"/>
</dbReference>
<dbReference type="InterPro" id="IPR032508">
    <property type="entry name" value="FecR_C"/>
</dbReference>
<dbReference type="InterPro" id="IPR006860">
    <property type="entry name" value="FecR"/>
</dbReference>
<organism evidence="4 5">
    <name type="scientific">Mariniphaga sediminis</name>
    <dbReference type="NCBI Taxonomy" id="1628158"/>
    <lineage>
        <taxon>Bacteria</taxon>
        <taxon>Pseudomonadati</taxon>
        <taxon>Bacteroidota</taxon>
        <taxon>Bacteroidia</taxon>
        <taxon>Marinilabiliales</taxon>
        <taxon>Prolixibacteraceae</taxon>
        <taxon>Mariniphaga</taxon>
    </lineage>
</organism>
<evidence type="ECO:0000259" key="3">
    <source>
        <dbReference type="Pfam" id="PF16344"/>
    </source>
</evidence>
<evidence type="ECO:0000313" key="5">
    <source>
        <dbReference type="Proteomes" id="UP000266441"/>
    </source>
</evidence>
<dbReference type="EMBL" id="QWET01000027">
    <property type="protein sequence ID" value="RIH63048.1"/>
    <property type="molecule type" value="Genomic_DNA"/>
</dbReference>
<keyword evidence="1" id="KW-0472">Membrane</keyword>
<dbReference type="GO" id="GO:0016989">
    <property type="term" value="F:sigma factor antagonist activity"/>
    <property type="evidence" value="ECO:0007669"/>
    <property type="project" value="TreeGrafter"/>
</dbReference>
<sequence>MNKTSENLINKFISGQRLSDEEFILFNDFLNDLHYRDELIRFLEKNWQQSQPEEVALQFEQIREKIRVSSLKVKMNRLFIALSKAAAILFIPLIAAVLYFYFNQPISSEMLTLSTEKGEFTHVILPDGSRVWLNVDTKLSYPADYGLGSRKLELEGEAYFEVKKDEELPFEVTSGNLTTTALGTRFVISAYPESSVIKSSLLEGSVEIKYGNTYKIIEPGQQLTLDKNKQALVLKAFSEEYELSWKNNQLVFRLTPFDHVISILEKWYDISIVYNPELFKSETLTVRFEKYESLENVLKVISKVNGFNYKVEGNNVKITK</sequence>
<dbReference type="PANTHER" id="PTHR30273:SF2">
    <property type="entry name" value="PROTEIN FECR"/>
    <property type="match status" value="1"/>
</dbReference>
<protein>
    <submittedName>
        <fullName evidence="4">FecR family protein</fullName>
    </submittedName>
</protein>
<evidence type="ECO:0000256" key="1">
    <source>
        <dbReference type="SAM" id="Phobius"/>
    </source>
</evidence>
<comment type="caution">
    <text evidence="4">The sequence shown here is derived from an EMBL/GenBank/DDBJ whole genome shotgun (WGS) entry which is preliminary data.</text>
</comment>
<dbReference type="InterPro" id="IPR012373">
    <property type="entry name" value="Ferrdict_sens_TM"/>
</dbReference>
<reference evidence="4 5" key="1">
    <citation type="journal article" date="2015" name="Int. J. Syst. Evol. Microbiol.">
        <title>Mariniphaga sediminis sp. nov., isolated from coastal sediment.</title>
        <authorList>
            <person name="Wang F.Q."/>
            <person name="Shen Q.Y."/>
            <person name="Chen G.J."/>
            <person name="Du Z.J."/>
        </authorList>
    </citation>
    <scope>NUCLEOTIDE SEQUENCE [LARGE SCALE GENOMIC DNA]</scope>
    <source>
        <strain evidence="4 5">SY21</strain>
    </source>
</reference>
<dbReference type="RefSeq" id="WP_119352009.1">
    <property type="nucleotide sequence ID" value="NZ_QWET01000027.1"/>
</dbReference>
<gene>
    <name evidence="4" type="ORF">D1164_21705</name>
</gene>
<dbReference type="Pfam" id="PF16344">
    <property type="entry name" value="FecR_C"/>
    <property type="match status" value="1"/>
</dbReference>